<accession>A0A654KF73</accession>
<dbReference type="SUPFAM" id="SSF53955">
    <property type="entry name" value="Lysozyme-like"/>
    <property type="match status" value="1"/>
</dbReference>
<evidence type="ECO:0000259" key="3">
    <source>
        <dbReference type="Pfam" id="PF01464"/>
    </source>
</evidence>
<dbReference type="Gene3D" id="1.10.530.10">
    <property type="match status" value="1"/>
</dbReference>
<dbReference type="InterPro" id="IPR023346">
    <property type="entry name" value="Lysozyme-like_dom_sf"/>
</dbReference>
<feature type="region of interest" description="Disordered" evidence="1">
    <location>
        <begin position="189"/>
        <end position="220"/>
    </location>
</feature>
<dbReference type="CDD" id="cd16892">
    <property type="entry name" value="LT_VirB1-like"/>
    <property type="match status" value="1"/>
</dbReference>
<dbReference type="EMBL" id="CP002456">
    <property type="protein sequence ID" value="ADU91073.1"/>
    <property type="molecule type" value="Genomic_DNA"/>
</dbReference>
<evidence type="ECO:0000256" key="1">
    <source>
        <dbReference type="SAM" id="MobiDB-lite"/>
    </source>
</evidence>
<evidence type="ECO:0000313" key="4">
    <source>
        <dbReference type="EMBL" id="ADU91073.1"/>
    </source>
</evidence>
<dbReference type="Proteomes" id="UP000007472">
    <property type="component" value="Chromosome"/>
</dbReference>
<feature type="domain" description="Transglycosylase SLT" evidence="3">
    <location>
        <begin position="29"/>
        <end position="156"/>
    </location>
</feature>
<feature type="chain" id="PRO_5025055293" evidence="2">
    <location>
        <begin position="21"/>
        <end position="243"/>
    </location>
</feature>
<sequence length="243" mass="27282">MKKLIYITLFLMAYSSNANANDYDDVIKSCSPNVAPETMRAIIRVESSFNPYAIGVVGGEVKQPKTLDEALKTVQKLKKEKLNFSMGLAQINRYNLSKYNLTEVSVFNPCSNLKASEAILSECFQRAKSEGSNDQVALQKALSCYFAGNFSTGFKKSKGLSYVDKIKRVALANEGFLVPKINPKVDYTPTPKGKGEFEKVKESEKVFNPKDSNGNDDSKQKEKKYYEWDLFNDFALEGGMYMK</sequence>
<feature type="compositionally biased region" description="Basic and acidic residues" evidence="1">
    <location>
        <begin position="193"/>
        <end position="208"/>
    </location>
</feature>
<dbReference type="Pfam" id="PF01464">
    <property type="entry name" value="SLT"/>
    <property type="match status" value="1"/>
</dbReference>
<proteinExistence type="predicted"/>
<dbReference type="KEGG" id="teq:TEQUI_0117"/>
<evidence type="ECO:0000256" key="2">
    <source>
        <dbReference type="SAM" id="SignalP"/>
    </source>
</evidence>
<name>A0A654KF73_TAYEM</name>
<gene>
    <name evidence="4" type="ordered locus">TEQUI_0117</name>
</gene>
<dbReference type="GO" id="GO:0016787">
    <property type="term" value="F:hydrolase activity"/>
    <property type="evidence" value="ECO:0007669"/>
    <property type="project" value="UniProtKB-KW"/>
</dbReference>
<organism evidence="4 5">
    <name type="scientific">Taylorella equigenitalis (strain MCE9)</name>
    <dbReference type="NCBI Taxonomy" id="937774"/>
    <lineage>
        <taxon>Bacteria</taxon>
        <taxon>Pseudomonadati</taxon>
        <taxon>Pseudomonadota</taxon>
        <taxon>Betaproteobacteria</taxon>
        <taxon>Burkholderiales</taxon>
        <taxon>Alcaligenaceae</taxon>
        <taxon>Taylorella</taxon>
    </lineage>
</organism>
<dbReference type="InterPro" id="IPR008258">
    <property type="entry name" value="Transglycosylase_SLT_dom_1"/>
</dbReference>
<evidence type="ECO:0000313" key="5">
    <source>
        <dbReference type="Proteomes" id="UP000007472"/>
    </source>
</evidence>
<reference evidence="4 5" key="1">
    <citation type="journal article" date="2011" name="J. Bacteriol.">
        <title>Genome sequence of Taylorella equigenitalis MCE9, the causative agent of contagious equine metritis.</title>
        <authorList>
            <person name="Hebert L."/>
            <person name="Moumen B."/>
            <person name="Duquesne F."/>
            <person name="Breuil M.F."/>
            <person name="Laugier C."/>
            <person name="Batto J.M."/>
            <person name="Renault P."/>
            <person name="Petry S."/>
        </authorList>
    </citation>
    <scope>NUCLEOTIDE SEQUENCE [LARGE SCALE GENOMIC DNA]</scope>
    <source>
        <strain evidence="4 5">MCE9</strain>
    </source>
</reference>
<feature type="signal peptide" evidence="2">
    <location>
        <begin position="1"/>
        <end position="20"/>
    </location>
</feature>
<keyword evidence="2" id="KW-0732">Signal</keyword>
<dbReference type="AlphaFoldDB" id="A0A654KF73"/>
<keyword evidence="4" id="KW-0378">Hydrolase</keyword>
<protein>
    <submittedName>
        <fullName evidence="4">Peptidoglycan hydrolase VirB1</fullName>
    </submittedName>
</protein>